<dbReference type="GO" id="GO:0046872">
    <property type="term" value="F:metal ion binding"/>
    <property type="evidence" value="ECO:0007669"/>
    <property type="project" value="UniProtKB-KW"/>
</dbReference>
<sequence>MRKFNADKLVVASHNAGKVREIAALMEPFGATTISAADLNLPEPVENGDSFIANAEIKAKSAANLSGLVALADDSGLVVGALGGKPGIHSARWALNPETGQRDFAYGMAKLEEELQKVKGKRAAYFICVLTLAWPPCADYPEGHVASFEGRVNGRLVWPIRGENGFGYDPMFQADGHDITFGEMVAARKHDISHRANAFKKLIKACFE</sequence>
<dbReference type="Gene3D" id="3.90.950.10">
    <property type="match status" value="1"/>
</dbReference>
<keyword evidence="8" id="KW-0546">Nucleotide metabolism</keyword>
<proteinExistence type="inferred from homology"/>
<evidence type="ECO:0000256" key="2">
    <source>
        <dbReference type="ARBA" id="ARBA00008023"/>
    </source>
</evidence>
<dbReference type="InterPro" id="IPR020922">
    <property type="entry name" value="dITP/XTP_pyrophosphatase"/>
</dbReference>
<keyword evidence="7" id="KW-0460">Magnesium</keyword>
<evidence type="ECO:0000256" key="6">
    <source>
        <dbReference type="ARBA" id="ARBA00022801"/>
    </source>
</evidence>
<dbReference type="FunFam" id="3.90.950.10:FF:000001">
    <property type="entry name" value="dITP/XTP pyrophosphatase"/>
    <property type="match status" value="1"/>
</dbReference>
<evidence type="ECO:0000256" key="13">
    <source>
        <dbReference type="ARBA" id="ARBA00075987"/>
    </source>
</evidence>
<evidence type="ECO:0000256" key="11">
    <source>
        <dbReference type="ARBA" id="ARBA00066468"/>
    </source>
</evidence>
<reference evidence="17" key="1">
    <citation type="submission" date="2018-06" db="EMBL/GenBank/DDBJ databases">
        <authorList>
            <person name="Zhirakovskaya E."/>
        </authorList>
    </citation>
    <scope>NUCLEOTIDE SEQUENCE</scope>
</reference>
<comment type="similarity">
    <text evidence="2">Belongs to the HAM1 NTPase family.</text>
</comment>
<comment type="subunit">
    <text evidence="3">Homodimer.</text>
</comment>
<dbReference type="Pfam" id="PF01725">
    <property type="entry name" value="Ham1p_like"/>
    <property type="match status" value="1"/>
</dbReference>
<evidence type="ECO:0000256" key="8">
    <source>
        <dbReference type="ARBA" id="ARBA00023080"/>
    </source>
</evidence>
<dbReference type="InterPro" id="IPR029001">
    <property type="entry name" value="ITPase-like_fam"/>
</dbReference>
<dbReference type="GO" id="GO:0005829">
    <property type="term" value="C:cytosol"/>
    <property type="evidence" value="ECO:0007669"/>
    <property type="project" value="TreeGrafter"/>
</dbReference>
<evidence type="ECO:0000256" key="7">
    <source>
        <dbReference type="ARBA" id="ARBA00022842"/>
    </source>
</evidence>
<organism evidence="17">
    <name type="scientific">hydrothermal vent metagenome</name>
    <dbReference type="NCBI Taxonomy" id="652676"/>
    <lineage>
        <taxon>unclassified sequences</taxon>
        <taxon>metagenomes</taxon>
        <taxon>ecological metagenomes</taxon>
    </lineage>
</organism>
<evidence type="ECO:0000256" key="1">
    <source>
        <dbReference type="ARBA" id="ARBA00001946"/>
    </source>
</evidence>
<protein>
    <recommendedName>
        <fullName evidence="12">dITP/XTP pyrophosphatase</fullName>
        <ecNumber evidence="11">3.6.1.66</ecNumber>
    </recommendedName>
    <alternativeName>
        <fullName evidence="13">Non-canonical purine NTP pyrophosphatase</fullName>
    </alternativeName>
    <alternativeName>
        <fullName evidence="14">Non-standard purine NTP pyrophosphatase</fullName>
    </alternativeName>
    <alternativeName>
        <fullName evidence="16">Nucleoside-triphosphate diphosphatase</fullName>
    </alternativeName>
    <alternativeName>
        <fullName evidence="15">Nucleoside-triphosphate pyrophosphatase</fullName>
    </alternativeName>
</protein>
<dbReference type="PANTHER" id="PTHR11067">
    <property type="entry name" value="INOSINE TRIPHOSPHATE PYROPHOSPHATASE/HAM1 PROTEIN"/>
    <property type="match status" value="1"/>
</dbReference>
<comment type="cofactor">
    <cofactor evidence="1">
        <name>Mg(2+)</name>
        <dbReference type="ChEBI" id="CHEBI:18420"/>
    </cofactor>
</comment>
<evidence type="ECO:0000256" key="4">
    <source>
        <dbReference type="ARBA" id="ARBA00022723"/>
    </source>
</evidence>
<evidence type="ECO:0000313" key="17">
    <source>
        <dbReference type="EMBL" id="VAX05572.1"/>
    </source>
</evidence>
<evidence type="ECO:0000256" key="9">
    <source>
        <dbReference type="ARBA" id="ARBA00051875"/>
    </source>
</evidence>
<dbReference type="GO" id="GO:0000166">
    <property type="term" value="F:nucleotide binding"/>
    <property type="evidence" value="ECO:0007669"/>
    <property type="project" value="UniProtKB-KW"/>
</dbReference>
<keyword evidence="6 17" id="KW-0378">Hydrolase</keyword>
<accession>A0A3B1AP97</accession>
<evidence type="ECO:0000256" key="5">
    <source>
        <dbReference type="ARBA" id="ARBA00022741"/>
    </source>
</evidence>
<dbReference type="GO" id="GO:0009117">
    <property type="term" value="P:nucleotide metabolic process"/>
    <property type="evidence" value="ECO:0007669"/>
    <property type="project" value="UniProtKB-KW"/>
</dbReference>
<comment type="catalytic activity">
    <reaction evidence="9">
        <text>dITP + H2O = dIMP + diphosphate + H(+)</text>
        <dbReference type="Rhea" id="RHEA:28342"/>
        <dbReference type="ChEBI" id="CHEBI:15377"/>
        <dbReference type="ChEBI" id="CHEBI:15378"/>
        <dbReference type="ChEBI" id="CHEBI:33019"/>
        <dbReference type="ChEBI" id="CHEBI:61194"/>
        <dbReference type="ChEBI" id="CHEBI:61382"/>
        <dbReference type="EC" id="3.6.1.66"/>
    </reaction>
</comment>
<dbReference type="NCBIfam" id="TIGR00042">
    <property type="entry name" value="RdgB/HAM1 family non-canonical purine NTP pyrophosphatase"/>
    <property type="match status" value="1"/>
</dbReference>
<dbReference type="InterPro" id="IPR002637">
    <property type="entry name" value="RdgB/HAM1"/>
</dbReference>
<dbReference type="PANTHER" id="PTHR11067:SF9">
    <property type="entry name" value="INOSINE TRIPHOSPHATE PYROPHOSPHATASE"/>
    <property type="match status" value="1"/>
</dbReference>
<evidence type="ECO:0000256" key="15">
    <source>
        <dbReference type="ARBA" id="ARBA00083186"/>
    </source>
</evidence>
<dbReference type="SUPFAM" id="SSF52972">
    <property type="entry name" value="ITPase-like"/>
    <property type="match status" value="1"/>
</dbReference>
<dbReference type="GO" id="GO:0017111">
    <property type="term" value="F:ribonucleoside triphosphate phosphatase activity"/>
    <property type="evidence" value="ECO:0007669"/>
    <property type="project" value="InterPro"/>
</dbReference>
<dbReference type="EMBL" id="UOFW01000140">
    <property type="protein sequence ID" value="VAX05572.1"/>
    <property type="molecule type" value="Genomic_DNA"/>
</dbReference>
<comment type="catalytic activity">
    <reaction evidence="10">
        <text>XTP + H2O = XMP + diphosphate + H(+)</text>
        <dbReference type="Rhea" id="RHEA:28610"/>
        <dbReference type="ChEBI" id="CHEBI:15377"/>
        <dbReference type="ChEBI" id="CHEBI:15378"/>
        <dbReference type="ChEBI" id="CHEBI:33019"/>
        <dbReference type="ChEBI" id="CHEBI:57464"/>
        <dbReference type="ChEBI" id="CHEBI:61314"/>
        <dbReference type="EC" id="3.6.1.66"/>
    </reaction>
</comment>
<name>A0A3B1AP97_9ZZZZ</name>
<evidence type="ECO:0000256" key="10">
    <source>
        <dbReference type="ARBA" id="ARBA00052017"/>
    </source>
</evidence>
<dbReference type="AlphaFoldDB" id="A0A3B1AP97"/>
<dbReference type="GO" id="GO:0009146">
    <property type="term" value="P:purine nucleoside triphosphate catabolic process"/>
    <property type="evidence" value="ECO:0007669"/>
    <property type="project" value="UniProtKB-ARBA"/>
</dbReference>
<evidence type="ECO:0000256" key="12">
    <source>
        <dbReference type="ARBA" id="ARBA00071289"/>
    </source>
</evidence>
<evidence type="ECO:0000256" key="3">
    <source>
        <dbReference type="ARBA" id="ARBA00011738"/>
    </source>
</evidence>
<dbReference type="HAMAP" id="MF_01405">
    <property type="entry name" value="Non_canon_purine_NTPase"/>
    <property type="match status" value="1"/>
</dbReference>
<keyword evidence="4" id="KW-0479">Metal-binding</keyword>
<dbReference type="GO" id="GO:0036222">
    <property type="term" value="F:XTP diphosphatase activity"/>
    <property type="evidence" value="ECO:0007669"/>
    <property type="project" value="UniProtKB-ARBA"/>
</dbReference>
<dbReference type="CDD" id="cd00515">
    <property type="entry name" value="HAM1"/>
    <property type="match status" value="1"/>
</dbReference>
<dbReference type="GO" id="GO:0035870">
    <property type="term" value="F:dITP diphosphatase activity"/>
    <property type="evidence" value="ECO:0007669"/>
    <property type="project" value="RHEA"/>
</dbReference>
<evidence type="ECO:0000256" key="14">
    <source>
        <dbReference type="ARBA" id="ARBA00078805"/>
    </source>
</evidence>
<keyword evidence="5" id="KW-0547">Nucleotide-binding</keyword>
<gene>
    <name evidence="17" type="ORF">MNBD_ALPHA03-674</name>
</gene>
<evidence type="ECO:0000256" key="16">
    <source>
        <dbReference type="ARBA" id="ARBA00083635"/>
    </source>
</evidence>
<dbReference type="EC" id="3.6.1.66" evidence="11"/>
<dbReference type="GO" id="GO:0036220">
    <property type="term" value="F:ITP diphosphatase activity"/>
    <property type="evidence" value="ECO:0007669"/>
    <property type="project" value="UniProtKB-EC"/>
</dbReference>